<dbReference type="Pfam" id="PF00632">
    <property type="entry name" value="HECT"/>
    <property type="match status" value="1"/>
</dbReference>
<evidence type="ECO:0000256" key="8">
    <source>
        <dbReference type="ARBA" id="ARBA00061050"/>
    </source>
</evidence>
<dbReference type="AlphaFoldDB" id="R7TFZ0"/>
<dbReference type="GO" id="GO:0006511">
    <property type="term" value="P:ubiquitin-dependent protein catabolic process"/>
    <property type="evidence" value="ECO:0007669"/>
    <property type="project" value="TreeGrafter"/>
</dbReference>
<feature type="compositionally biased region" description="Acidic residues" evidence="14">
    <location>
        <begin position="362"/>
        <end position="372"/>
    </location>
</feature>
<dbReference type="PANTHER" id="PTHR45700">
    <property type="entry name" value="UBIQUITIN-PROTEIN LIGASE E3C"/>
    <property type="match status" value="1"/>
</dbReference>
<dbReference type="FunFam" id="3.30.2160.10:FF:000002">
    <property type="entry name" value="Putative Ubiquitin-protein ligase E3C"/>
    <property type="match status" value="1"/>
</dbReference>
<feature type="compositionally biased region" description="Basic and acidic residues" evidence="14">
    <location>
        <begin position="1"/>
        <end position="10"/>
    </location>
</feature>
<reference evidence="18" key="1">
    <citation type="submission" date="2012-12" db="EMBL/GenBank/DDBJ databases">
        <authorList>
            <person name="Hellsten U."/>
            <person name="Grimwood J."/>
            <person name="Chapman J.A."/>
            <person name="Shapiro H."/>
            <person name="Aerts A."/>
            <person name="Otillar R.P."/>
            <person name="Terry A.Y."/>
            <person name="Boore J.L."/>
            <person name="Simakov O."/>
            <person name="Marletaz F."/>
            <person name="Cho S.-J."/>
            <person name="Edsinger-Gonzales E."/>
            <person name="Havlak P."/>
            <person name="Kuo D.-H."/>
            <person name="Larsson T."/>
            <person name="Lv J."/>
            <person name="Arendt D."/>
            <person name="Savage R."/>
            <person name="Osoegawa K."/>
            <person name="de Jong P."/>
            <person name="Lindberg D.R."/>
            <person name="Seaver E.C."/>
            <person name="Weisblat D.A."/>
            <person name="Putnam N.H."/>
            <person name="Grigoriev I.V."/>
            <person name="Rokhsar D.S."/>
        </authorList>
    </citation>
    <scope>NUCLEOTIDE SEQUENCE</scope>
    <source>
        <strain evidence="18">I ESC-2004</strain>
    </source>
</reference>
<gene>
    <name evidence="16" type="ORF">CAPTEDRAFT_228035</name>
</gene>
<dbReference type="SMART" id="SM00119">
    <property type="entry name" value="HECTc"/>
    <property type="match status" value="1"/>
</dbReference>
<dbReference type="GO" id="GO:0000209">
    <property type="term" value="P:protein polyubiquitination"/>
    <property type="evidence" value="ECO:0007669"/>
    <property type="project" value="InterPro"/>
</dbReference>
<dbReference type="HOGENOM" id="CLU_002173_2_1_1"/>
<evidence type="ECO:0000256" key="4">
    <source>
        <dbReference type="ARBA" id="ARBA00022499"/>
    </source>
</evidence>
<comment type="similarity">
    <text evidence="8">Belongs to the UBE3C family.</text>
</comment>
<reference evidence="17" key="3">
    <citation type="submission" date="2015-06" db="UniProtKB">
        <authorList>
            <consortium name="EnsemblMetazoa"/>
        </authorList>
    </citation>
    <scope>IDENTIFICATION</scope>
</reference>
<dbReference type="CDD" id="cd00078">
    <property type="entry name" value="HECTc"/>
    <property type="match status" value="1"/>
</dbReference>
<evidence type="ECO:0000256" key="6">
    <source>
        <dbReference type="ARBA" id="ARBA00022786"/>
    </source>
</evidence>
<dbReference type="FunFam" id="3.90.1750.10:FF:000014">
    <property type="entry name" value="Putative Ubiquitin-protein ligase E3C"/>
    <property type="match status" value="1"/>
</dbReference>
<comment type="subunit">
    <text evidence="9">Interacts with 26S proteasomes. Interacts (via the HECT domain) with UBE2D1 and, less efficiently, with UBE2L3.</text>
</comment>
<evidence type="ECO:0000256" key="2">
    <source>
        <dbReference type="ARBA" id="ARBA00004906"/>
    </source>
</evidence>
<feature type="region of interest" description="Disordered" evidence="14">
    <location>
        <begin position="352"/>
        <end position="372"/>
    </location>
</feature>
<dbReference type="Proteomes" id="UP000014760">
    <property type="component" value="Unassembled WGS sequence"/>
</dbReference>
<accession>R7TFZ0</accession>
<dbReference type="OrthoDB" id="8068875at2759"/>
<evidence type="ECO:0000256" key="11">
    <source>
        <dbReference type="ARBA" id="ARBA00077269"/>
    </source>
</evidence>
<name>R7TFZ0_CAPTE</name>
<evidence type="ECO:0000313" key="16">
    <source>
        <dbReference type="EMBL" id="ELT92644.1"/>
    </source>
</evidence>
<keyword evidence="6 13" id="KW-0833">Ubl conjugation pathway</keyword>
<evidence type="ECO:0000313" key="18">
    <source>
        <dbReference type="Proteomes" id="UP000014760"/>
    </source>
</evidence>
<evidence type="ECO:0000256" key="5">
    <source>
        <dbReference type="ARBA" id="ARBA00022679"/>
    </source>
</evidence>
<evidence type="ECO:0000256" key="13">
    <source>
        <dbReference type="PROSITE-ProRule" id="PRU00104"/>
    </source>
</evidence>
<dbReference type="InterPro" id="IPR000569">
    <property type="entry name" value="HECT_dom"/>
</dbReference>
<evidence type="ECO:0000313" key="17">
    <source>
        <dbReference type="EnsemblMetazoa" id="CapteP228035"/>
    </source>
</evidence>
<proteinExistence type="inferred from homology"/>
<evidence type="ECO:0000256" key="10">
    <source>
        <dbReference type="ARBA" id="ARBA00067506"/>
    </source>
</evidence>
<dbReference type="Gene3D" id="3.30.2410.10">
    <property type="entry name" value="Hect, E3 ligase catalytic domain"/>
    <property type="match status" value="1"/>
</dbReference>
<keyword evidence="7" id="KW-0832">Ubl conjugation</keyword>
<evidence type="ECO:0000256" key="3">
    <source>
        <dbReference type="ARBA" id="ARBA00012485"/>
    </source>
</evidence>
<protein>
    <recommendedName>
        <fullName evidence="10">Ubiquitin-protein ligase E3C</fullName>
        <ecNumber evidence="3">2.3.2.26</ecNumber>
    </recommendedName>
    <alternativeName>
        <fullName evidence="11">HECT-type ubiquitin transferase E3C</fullName>
    </alternativeName>
    <alternativeName>
        <fullName evidence="12">RTA-associated ubiquitin ligase</fullName>
    </alternativeName>
</protein>
<evidence type="ECO:0000256" key="9">
    <source>
        <dbReference type="ARBA" id="ARBA00063372"/>
    </source>
</evidence>
<dbReference type="Gene3D" id="3.90.1750.10">
    <property type="entry name" value="Hect, E3 ligase catalytic domains"/>
    <property type="match status" value="1"/>
</dbReference>
<dbReference type="SUPFAM" id="SSF56204">
    <property type="entry name" value="Hect, E3 ligase catalytic domain"/>
    <property type="match status" value="1"/>
</dbReference>
<dbReference type="EMBL" id="AMQN01013239">
    <property type="status" value="NOT_ANNOTATED_CDS"/>
    <property type="molecule type" value="Genomic_DNA"/>
</dbReference>
<dbReference type="FunCoup" id="R7TFZ0">
    <property type="interactions" value="2202"/>
</dbReference>
<dbReference type="STRING" id="283909.R7TFZ0"/>
<dbReference type="FunFam" id="3.30.2410.10:FF:000011">
    <property type="entry name" value="Putative Ubiquitin-protein ligase E3C"/>
    <property type="match status" value="1"/>
</dbReference>
<evidence type="ECO:0000256" key="14">
    <source>
        <dbReference type="SAM" id="MobiDB-lite"/>
    </source>
</evidence>
<evidence type="ECO:0000259" key="15">
    <source>
        <dbReference type="PROSITE" id="PS50237"/>
    </source>
</evidence>
<sequence length="1088" mass="124107">MYSFEGDFRKKPTQSLGGASRKEERGSLIQRTQEERRKRELLRKQQLSALIIQSFYRGYRNRVSAQNAERDGFDITWSQHRKQRQATEIDAVGIASLIRKIVFFYKDGQDDDRLLWLCQLLIRQQKNIIEWMTGTEIVTMLQMKRLLVLCLRHLRHVAFTNTQIAFPLRMLEVFLNRQAYPVDKQENVFSVLVHHLVQNGFYSTLRSLVEARVPCGMGSSVNPPTPLAASLLALIRLPLSIVSTQSNSPVMRLLCTQLFCRPFSEQMQEFLMPALAYGSQPFPFVDLLHTLLPLCQRSDDSQVKAESFEPSVWLLYAVLTLADQHLGKVNEHHLEMYLRLLQSLIPSLQEAKKKNRRRPISPDEESSSEEEIEFDPHFQAGALSFAYQECLNLLDREKHVIAVVAAVRPGASAEAVTAVCSLCHALMSQHQLSIHKTRLLYSLAFNPGFVRQLWHTCISITTTTVTGSKTSLLQMLCRGLDMPWTDKDQIVPLLSVFCSLFSHSLTSLHDSEFYGNENCKSNEALYPLANLFYSASKSFMPFHLNELVPMTRVLCDVCLGVVELAHPEAKPTLSNNYRAAFWSVGAARNSLEPDELLARRDLWAYLFKVSAQLVKQLYGRDSRRTFCPQGHWLASQLNIYADSPSQLYQNPHPVFIRRPFGTLSALNPDRMLEEEGPPLSTTEVRKLTILTELPFVVPFAERVKIFHKLVSQDKSEHQGVSIFAGGPHIDIQVRRTFLYEDAFERLNPDNEPNMKLPMRVQLKNFAGLDEAGIDGGGIFREFMAELLKTAFDPNRGFFKCTTDKLLYPNPQAGLLVEAYTQHYYFLGRILGKAMYENMLVELPFASFFLSKILSTSRGDVDIHHLASLDPQMYKNLLFLKTYDGDVSSLDLDFTVINDILGETEIEDLKAGGRDIPVTNHNRIEYIHLMADYRLNKQIRSHCAAFRQGLTDVISLDWLRMFDHNELQVLISGAEIAIDLEDLKKHVNYSGGYTAEHQVIQWFWQAIESFTDSQKRQLLKFVTSCSRPPLLGFKDLYPAFCVHYAGKENRLPTASTCMNLLKLPEFPNLVTLTQKLIYAIESGSGFELS</sequence>
<comment type="catalytic activity">
    <reaction evidence="1">
        <text>S-ubiquitinyl-[E2 ubiquitin-conjugating enzyme]-L-cysteine + [acceptor protein]-L-lysine = [E2 ubiquitin-conjugating enzyme]-L-cysteine + N(6)-ubiquitinyl-[acceptor protein]-L-lysine.</text>
        <dbReference type="EC" id="2.3.2.26"/>
    </reaction>
</comment>
<dbReference type="InterPro" id="IPR044611">
    <property type="entry name" value="E3A/B/C-like"/>
</dbReference>
<dbReference type="PROSITE" id="PS50237">
    <property type="entry name" value="HECT"/>
    <property type="match status" value="1"/>
</dbReference>
<keyword evidence="5" id="KW-0808">Transferase</keyword>
<feature type="domain" description="HECT" evidence="15">
    <location>
        <begin position="750"/>
        <end position="1088"/>
    </location>
</feature>
<dbReference type="PROSITE" id="PS50096">
    <property type="entry name" value="IQ"/>
    <property type="match status" value="1"/>
</dbReference>
<dbReference type="EMBL" id="KB310056">
    <property type="protein sequence ID" value="ELT92644.1"/>
    <property type="molecule type" value="Genomic_DNA"/>
</dbReference>
<dbReference type="Gene3D" id="3.30.2160.10">
    <property type="entry name" value="Hect, E3 ligase catalytic domain"/>
    <property type="match status" value="1"/>
</dbReference>
<evidence type="ECO:0000256" key="12">
    <source>
        <dbReference type="ARBA" id="ARBA00081642"/>
    </source>
</evidence>
<dbReference type="PANTHER" id="PTHR45700:SF2">
    <property type="entry name" value="UBIQUITIN-PROTEIN LIGASE E3C"/>
    <property type="match status" value="1"/>
</dbReference>
<organism evidence="16">
    <name type="scientific">Capitella teleta</name>
    <name type="common">Polychaete worm</name>
    <dbReference type="NCBI Taxonomy" id="283909"/>
    <lineage>
        <taxon>Eukaryota</taxon>
        <taxon>Metazoa</taxon>
        <taxon>Spiralia</taxon>
        <taxon>Lophotrochozoa</taxon>
        <taxon>Annelida</taxon>
        <taxon>Polychaeta</taxon>
        <taxon>Sedentaria</taxon>
        <taxon>Scolecida</taxon>
        <taxon>Capitellidae</taxon>
        <taxon>Capitella</taxon>
    </lineage>
</organism>
<feature type="region of interest" description="Disordered" evidence="14">
    <location>
        <begin position="1"/>
        <end position="30"/>
    </location>
</feature>
<evidence type="ECO:0000256" key="1">
    <source>
        <dbReference type="ARBA" id="ARBA00000885"/>
    </source>
</evidence>
<keyword evidence="4" id="KW-1017">Isopeptide bond</keyword>
<dbReference type="EC" id="2.3.2.26" evidence="3"/>
<dbReference type="InterPro" id="IPR035983">
    <property type="entry name" value="Hect_E3_ubiquitin_ligase"/>
</dbReference>
<feature type="compositionally biased region" description="Basic and acidic residues" evidence="14">
    <location>
        <begin position="20"/>
        <end position="30"/>
    </location>
</feature>
<keyword evidence="18" id="KW-1185">Reference proteome</keyword>
<comment type="pathway">
    <text evidence="2">Protein modification; protein ubiquitination.</text>
</comment>
<dbReference type="EnsemblMetazoa" id="CapteT228035">
    <property type="protein sequence ID" value="CapteP228035"/>
    <property type="gene ID" value="CapteG228035"/>
</dbReference>
<dbReference type="GO" id="GO:0061630">
    <property type="term" value="F:ubiquitin protein ligase activity"/>
    <property type="evidence" value="ECO:0007669"/>
    <property type="project" value="UniProtKB-EC"/>
</dbReference>
<evidence type="ECO:0000256" key="7">
    <source>
        <dbReference type="ARBA" id="ARBA00022843"/>
    </source>
</evidence>
<dbReference type="OMA" id="EKHYYFI"/>
<feature type="active site" description="Glycyl thioester intermediate" evidence="13">
    <location>
        <position position="1056"/>
    </location>
</feature>
<reference evidence="16 18" key="2">
    <citation type="journal article" date="2013" name="Nature">
        <title>Insights into bilaterian evolution from three spiralian genomes.</title>
        <authorList>
            <person name="Simakov O."/>
            <person name="Marletaz F."/>
            <person name="Cho S.J."/>
            <person name="Edsinger-Gonzales E."/>
            <person name="Havlak P."/>
            <person name="Hellsten U."/>
            <person name="Kuo D.H."/>
            <person name="Larsson T."/>
            <person name="Lv J."/>
            <person name="Arendt D."/>
            <person name="Savage R."/>
            <person name="Osoegawa K."/>
            <person name="de Jong P."/>
            <person name="Grimwood J."/>
            <person name="Chapman J.A."/>
            <person name="Shapiro H."/>
            <person name="Aerts A."/>
            <person name="Otillar R.P."/>
            <person name="Terry A.Y."/>
            <person name="Boore J.L."/>
            <person name="Grigoriev I.V."/>
            <person name="Lindberg D.R."/>
            <person name="Seaver E.C."/>
            <person name="Weisblat D.A."/>
            <person name="Putnam N.H."/>
            <person name="Rokhsar D.S."/>
        </authorList>
    </citation>
    <scope>NUCLEOTIDE SEQUENCE</scope>
    <source>
        <strain evidence="16 18">I ESC-2004</strain>
    </source>
</reference>